<keyword evidence="2" id="KW-1185">Reference proteome</keyword>
<dbReference type="AlphaFoldDB" id="A0AAD1SUI8"/>
<evidence type="ECO:0000313" key="1">
    <source>
        <dbReference type="EMBL" id="CAH2311888.1"/>
    </source>
</evidence>
<feature type="non-terminal residue" evidence="1">
    <location>
        <position position="1"/>
    </location>
</feature>
<dbReference type="Proteomes" id="UP001295444">
    <property type="component" value="Chromosome 08"/>
</dbReference>
<protein>
    <submittedName>
        <fullName evidence="1">Uncharacterized protein</fullName>
    </submittedName>
</protein>
<reference evidence="1" key="1">
    <citation type="submission" date="2022-03" db="EMBL/GenBank/DDBJ databases">
        <authorList>
            <person name="Alioto T."/>
            <person name="Alioto T."/>
            <person name="Gomez Garrido J."/>
        </authorList>
    </citation>
    <scope>NUCLEOTIDE SEQUENCE</scope>
</reference>
<organism evidence="1 2">
    <name type="scientific">Pelobates cultripes</name>
    <name type="common">Western spadefoot toad</name>
    <dbReference type="NCBI Taxonomy" id="61616"/>
    <lineage>
        <taxon>Eukaryota</taxon>
        <taxon>Metazoa</taxon>
        <taxon>Chordata</taxon>
        <taxon>Craniata</taxon>
        <taxon>Vertebrata</taxon>
        <taxon>Euteleostomi</taxon>
        <taxon>Amphibia</taxon>
        <taxon>Batrachia</taxon>
        <taxon>Anura</taxon>
        <taxon>Pelobatoidea</taxon>
        <taxon>Pelobatidae</taxon>
        <taxon>Pelobates</taxon>
    </lineage>
</organism>
<accession>A0AAD1SUI8</accession>
<proteinExistence type="predicted"/>
<sequence length="69" mass="7366">IATNETSINDFTTPKMSTTVHVTTATTKMATATSNMETATSKMASSGFKTMTYNPNMPLEMAEDLLPSA</sequence>
<feature type="non-terminal residue" evidence="1">
    <location>
        <position position="69"/>
    </location>
</feature>
<gene>
    <name evidence="1" type="ORF">PECUL_23A003050</name>
</gene>
<name>A0AAD1SUI8_PELCU</name>
<dbReference type="EMBL" id="OW240919">
    <property type="protein sequence ID" value="CAH2311888.1"/>
    <property type="molecule type" value="Genomic_DNA"/>
</dbReference>
<evidence type="ECO:0000313" key="2">
    <source>
        <dbReference type="Proteomes" id="UP001295444"/>
    </source>
</evidence>